<proteinExistence type="predicted"/>
<keyword evidence="1" id="KW-0472">Membrane</keyword>
<dbReference type="AlphaFoldDB" id="A0A3S5BT94"/>
<keyword evidence="1" id="KW-0812">Transmembrane</keyword>
<gene>
    <name evidence="2" type="ORF">PXEA_LOCUS10766</name>
</gene>
<accession>A0A3S5BT94</accession>
<evidence type="ECO:0000313" key="3">
    <source>
        <dbReference type="Proteomes" id="UP000784294"/>
    </source>
</evidence>
<keyword evidence="1" id="KW-1133">Transmembrane helix</keyword>
<reference evidence="2" key="1">
    <citation type="submission" date="2018-11" db="EMBL/GenBank/DDBJ databases">
        <authorList>
            <consortium name="Pathogen Informatics"/>
        </authorList>
    </citation>
    <scope>NUCLEOTIDE SEQUENCE</scope>
</reference>
<dbReference type="Proteomes" id="UP000784294">
    <property type="component" value="Unassembled WGS sequence"/>
</dbReference>
<protein>
    <submittedName>
        <fullName evidence="2">Uncharacterized protein</fullName>
    </submittedName>
</protein>
<evidence type="ECO:0000256" key="1">
    <source>
        <dbReference type="SAM" id="Phobius"/>
    </source>
</evidence>
<feature type="transmembrane region" description="Helical" evidence="1">
    <location>
        <begin position="110"/>
        <end position="129"/>
    </location>
</feature>
<evidence type="ECO:0000313" key="2">
    <source>
        <dbReference type="EMBL" id="VEL17326.1"/>
    </source>
</evidence>
<sequence>MELDRAVNSKFSGLSTTSAEVRILNLLVYAATGGPYTLTPLSRSHSITEVPAQTSSPLDESVPIPVQLLRAKNRLTGRLQAATVGLDHLEQEVLQGRLTLDYLQRLAGPVTRSLVGLSYLLFLLGLFLYDTQASQIRF</sequence>
<comment type="caution">
    <text evidence="2">The sequence shown here is derived from an EMBL/GenBank/DDBJ whole genome shotgun (WGS) entry which is preliminary data.</text>
</comment>
<name>A0A3S5BT94_9PLAT</name>
<keyword evidence="3" id="KW-1185">Reference proteome</keyword>
<organism evidence="2 3">
    <name type="scientific">Protopolystoma xenopodis</name>
    <dbReference type="NCBI Taxonomy" id="117903"/>
    <lineage>
        <taxon>Eukaryota</taxon>
        <taxon>Metazoa</taxon>
        <taxon>Spiralia</taxon>
        <taxon>Lophotrochozoa</taxon>
        <taxon>Platyhelminthes</taxon>
        <taxon>Monogenea</taxon>
        <taxon>Polyopisthocotylea</taxon>
        <taxon>Polystomatidea</taxon>
        <taxon>Polystomatidae</taxon>
        <taxon>Protopolystoma</taxon>
    </lineage>
</organism>
<dbReference type="EMBL" id="CAAALY010032141">
    <property type="protein sequence ID" value="VEL17326.1"/>
    <property type="molecule type" value="Genomic_DNA"/>
</dbReference>